<accession>A0A0F9B706</accession>
<dbReference type="AlphaFoldDB" id="A0A0F9B706"/>
<evidence type="ECO:0000313" key="1">
    <source>
        <dbReference type="EMBL" id="KKL17420.1"/>
    </source>
</evidence>
<sequence>FETAFEPVIGAERCCRLPAGAIARRPVCVAALPPLPARLALLGERRDSLPEVLGPEAGEPQLDRLALLALGQAGEGDESADHLLVSLQREGRVGGDLVNFEAIKTVEGAGSLWTTAGEDLKIGAGGTGRLIVQDQGQVQSSDLYVGYSSSGTLDIAGGGLVQSSDLYVGYSGPGTLNLDGGGLVQSSDVYVGYSSSGTLNLDDGGRVESTRGYIGYDDETVGTVVARGVGSGWTTTGSLYVGQSPSIEGSLVLEDDSSVDVGGLLEIARGSTVKVAGGRLTAGGLSGEGWIDFRSGTIEITGGDLSVGSRPVGSSLTLGTSDVVDVSGKIAVDVAASLNAWSASLDCQEFDNAGYASLSGDGSLTAQTSVRNRGVLTLAGGAITAPQVTNDFGASMSAKGAIEGAFANHGALSLTGVLAVSGTMTNDGTIEIDAAASLAQSAGLDNAGVIEMHGGAILGAGTVVNLPGDIIRGEGAIASDLDNNGGLIHANGSSLLSLANLING</sequence>
<dbReference type="EMBL" id="LAZR01039265">
    <property type="protein sequence ID" value="KKL17420.1"/>
    <property type="molecule type" value="Genomic_DNA"/>
</dbReference>
<dbReference type="NCBIfam" id="TIGR04393">
    <property type="entry name" value="rpt_T5SS_PEPC"/>
    <property type="match status" value="2"/>
</dbReference>
<reference evidence="1" key="1">
    <citation type="journal article" date="2015" name="Nature">
        <title>Complex archaea that bridge the gap between prokaryotes and eukaryotes.</title>
        <authorList>
            <person name="Spang A."/>
            <person name="Saw J.H."/>
            <person name="Jorgensen S.L."/>
            <person name="Zaremba-Niedzwiedzka K."/>
            <person name="Martijn J."/>
            <person name="Lind A.E."/>
            <person name="van Eijk R."/>
            <person name="Schleper C."/>
            <person name="Guy L."/>
            <person name="Ettema T.J."/>
        </authorList>
    </citation>
    <scope>NUCLEOTIDE SEQUENCE</scope>
</reference>
<comment type="caution">
    <text evidence="1">The sequence shown here is derived from an EMBL/GenBank/DDBJ whole genome shotgun (WGS) entry which is preliminary data.</text>
</comment>
<organism evidence="1">
    <name type="scientific">marine sediment metagenome</name>
    <dbReference type="NCBI Taxonomy" id="412755"/>
    <lineage>
        <taxon>unclassified sequences</taxon>
        <taxon>metagenomes</taxon>
        <taxon>ecological metagenomes</taxon>
    </lineage>
</organism>
<dbReference type="InterPro" id="IPR030895">
    <property type="entry name" value="T5SS_PEPC_rpt"/>
</dbReference>
<name>A0A0F9B706_9ZZZZ</name>
<proteinExistence type="predicted"/>
<gene>
    <name evidence="1" type="ORF">LCGC14_2485740</name>
</gene>
<protein>
    <submittedName>
        <fullName evidence="1">Uncharacterized protein</fullName>
    </submittedName>
</protein>
<feature type="non-terminal residue" evidence="1">
    <location>
        <position position="504"/>
    </location>
</feature>
<feature type="non-terminal residue" evidence="1">
    <location>
        <position position="1"/>
    </location>
</feature>